<dbReference type="GO" id="GO:0003700">
    <property type="term" value="F:DNA-binding transcription factor activity"/>
    <property type="evidence" value="ECO:0007669"/>
    <property type="project" value="InterPro"/>
</dbReference>
<keyword evidence="3" id="KW-0804">Transcription</keyword>
<evidence type="ECO:0000256" key="1">
    <source>
        <dbReference type="ARBA" id="ARBA00023015"/>
    </source>
</evidence>
<evidence type="ECO:0000313" key="5">
    <source>
        <dbReference type="EMBL" id="MBW8639929.1"/>
    </source>
</evidence>
<dbReference type="PANTHER" id="PTHR30204:SF94">
    <property type="entry name" value="HEAVY METAL-DEPENDENT TRANSCRIPTIONAL REGULATOR HI_0293-RELATED"/>
    <property type="match status" value="1"/>
</dbReference>
<dbReference type="PROSITE" id="PS50937">
    <property type="entry name" value="HTH_MERR_2"/>
    <property type="match status" value="1"/>
</dbReference>
<dbReference type="GO" id="GO:0003677">
    <property type="term" value="F:DNA binding"/>
    <property type="evidence" value="ECO:0007669"/>
    <property type="project" value="UniProtKB-KW"/>
</dbReference>
<dbReference type="Gene3D" id="1.10.1660.10">
    <property type="match status" value="1"/>
</dbReference>
<evidence type="ECO:0000313" key="6">
    <source>
        <dbReference type="Proteomes" id="UP001196509"/>
    </source>
</evidence>
<keyword evidence="2" id="KW-0238">DNA-binding</keyword>
<sequence length="125" mass="13993">MRIGELAKRTGLSRDSIRFYEKNGLIRSDPGDEPSNNYRDYPEDLLPTLEMIAEAQAAGFTISELRRFMAQLDAASIHDFDGEAFLQGKIEEVERNIIRSKRFLETLKAAKSALAIGGVDDTDPD</sequence>
<keyword evidence="6" id="KW-1185">Reference proteome</keyword>
<dbReference type="RefSeq" id="WP_220230662.1">
    <property type="nucleotide sequence ID" value="NZ_JAICBX010000005.1"/>
</dbReference>
<dbReference type="EMBL" id="JAICBX010000005">
    <property type="protein sequence ID" value="MBW8639929.1"/>
    <property type="molecule type" value="Genomic_DNA"/>
</dbReference>
<dbReference type="InterPro" id="IPR047057">
    <property type="entry name" value="MerR_fam"/>
</dbReference>
<accession>A0AAE2ZQ24</accession>
<organism evidence="5 6">
    <name type="scientific">Flavimaribacter sediminis</name>
    <dbReference type="NCBI Taxonomy" id="2865987"/>
    <lineage>
        <taxon>Bacteria</taxon>
        <taxon>Pseudomonadati</taxon>
        <taxon>Pseudomonadota</taxon>
        <taxon>Alphaproteobacteria</taxon>
        <taxon>Hyphomicrobiales</taxon>
        <taxon>Rhizobiaceae</taxon>
        <taxon>Flavimaribacter</taxon>
    </lineage>
</organism>
<gene>
    <name evidence="5" type="ORF">K1W69_22225</name>
</gene>
<name>A0AAE2ZQ24_9HYPH</name>
<protein>
    <submittedName>
        <fullName evidence="5">MerR family transcriptional regulator</fullName>
    </submittedName>
</protein>
<dbReference type="InterPro" id="IPR009061">
    <property type="entry name" value="DNA-bd_dom_put_sf"/>
</dbReference>
<evidence type="ECO:0000256" key="3">
    <source>
        <dbReference type="ARBA" id="ARBA00023163"/>
    </source>
</evidence>
<dbReference type="Proteomes" id="UP001196509">
    <property type="component" value="Unassembled WGS sequence"/>
</dbReference>
<dbReference type="InterPro" id="IPR000551">
    <property type="entry name" value="MerR-type_HTH_dom"/>
</dbReference>
<dbReference type="PANTHER" id="PTHR30204">
    <property type="entry name" value="REDOX-CYCLING DRUG-SENSING TRANSCRIPTIONAL ACTIVATOR SOXR"/>
    <property type="match status" value="1"/>
</dbReference>
<reference evidence="5" key="1">
    <citation type="submission" date="2021-08" db="EMBL/GenBank/DDBJ databases">
        <title>Hoeflea bacterium WL0058 sp. nov., isolated from the sediment.</title>
        <authorList>
            <person name="Wang L."/>
            <person name="Zhang D."/>
        </authorList>
    </citation>
    <scope>NUCLEOTIDE SEQUENCE</scope>
    <source>
        <strain evidence="5">WL0058</strain>
    </source>
</reference>
<evidence type="ECO:0000256" key="2">
    <source>
        <dbReference type="ARBA" id="ARBA00023125"/>
    </source>
</evidence>
<dbReference type="Pfam" id="PF13411">
    <property type="entry name" value="MerR_1"/>
    <property type="match status" value="1"/>
</dbReference>
<dbReference type="SMART" id="SM00422">
    <property type="entry name" value="HTH_MERR"/>
    <property type="match status" value="1"/>
</dbReference>
<comment type="caution">
    <text evidence="5">The sequence shown here is derived from an EMBL/GenBank/DDBJ whole genome shotgun (WGS) entry which is preliminary data.</text>
</comment>
<dbReference type="SUPFAM" id="SSF46955">
    <property type="entry name" value="Putative DNA-binding domain"/>
    <property type="match status" value="1"/>
</dbReference>
<keyword evidence="1" id="KW-0805">Transcription regulation</keyword>
<feature type="domain" description="HTH merR-type" evidence="4">
    <location>
        <begin position="1"/>
        <end position="71"/>
    </location>
</feature>
<dbReference type="AlphaFoldDB" id="A0AAE2ZQ24"/>
<proteinExistence type="predicted"/>
<dbReference type="PROSITE" id="PS00552">
    <property type="entry name" value="HTH_MERR_1"/>
    <property type="match status" value="1"/>
</dbReference>
<evidence type="ECO:0000259" key="4">
    <source>
        <dbReference type="PROSITE" id="PS50937"/>
    </source>
</evidence>